<evidence type="ECO:0000313" key="2">
    <source>
        <dbReference type="Proteomes" id="UP000191931"/>
    </source>
</evidence>
<dbReference type="STRING" id="1246637.MTBBW1_3260001"/>
<dbReference type="Proteomes" id="UP000191931">
    <property type="component" value="Unassembled WGS sequence"/>
</dbReference>
<dbReference type="AlphaFoldDB" id="A0A1W1HGB9"/>
<keyword evidence="2" id="KW-1185">Reference proteome</keyword>
<dbReference type="RefSeq" id="WP_080810164.1">
    <property type="nucleotide sequence ID" value="NZ_LT828627.1"/>
</dbReference>
<accession>A0A1W1HGB9</accession>
<name>A0A1W1HGB9_9BACT</name>
<dbReference type="EMBL" id="FWEV01000253">
    <property type="protein sequence ID" value="SLM31432.1"/>
    <property type="molecule type" value="Genomic_DNA"/>
</dbReference>
<organism evidence="1 2">
    <name type="scientific">Desulfamplus magnetovallimortis</name>
    <dbReference type="NCBI Taxonomy" id="1246637"/>
    <lineage>
        <taxon>Bacteria</taxon>
        <taxon>Pseudomonadati</taxon>
        <taxon>Thermodesulfobacteriota</taxon>
        <taxon>Desulfobacteria</taxon>
        <taxon>Desulfobacterales</taxon>
        <taxon>Desulfobacteraceae</taxon>
        <taxon>Desulfamplus</taxon>
    </lineage>
</organism>
<sequence length="89" mass="10294">MPTISMFYGILVLMFYRDNRQHHLPHIHVRYQGEEAALAIEDGSILAGSIPSKQLKLVRAWLEIHKDALYVNWELAVNGEEPFRIPPLQ</sequence>
<evidence type="ECO:0008006" key="3">
    <source>
        <dbReference type="Google" id="ProtNLM"/>
    </source>
</evidence>
<dbReference type="Pfam" id="PF13711">
    <property type="entry name" value="DUF4160"/>
    <property type="match status" value="1"/>
</dbReference>
<gene>
    <name evidence="1" type="ORF">MTBBW1_3260001</name>
</gene>
<protein>
    <recommendedName>
        <fullName evidence="3">DUF4160 domain-containing protein</fullName>
    </recommendedName>
</protein>
<dbReference type="OrthoDB" id="122670at2"/>
<reference evidence="1 2" key="1">
    <citation type="submission" date="2017-03" db="EMBL/GenBank/DDBJ databases">
        <authorList>
            <person name="Afonso C.L."/>
            <person name="Miller P.J."/>
            <person name="Scott M.A."/>
            <person name="Spackman E."/>
            <person name="Goraichik I."/>
            <person name="Dimitrov K.M."/>
            <person name="Suarez D.L."/>
            <person name="Swayne D.E."/>
        </authorList>
    </citation>
    <scope>NUCLEOTIDE SEQUENCE [LARGE SCALE GENOMIC DNA]</scope>
    <source>
        <strain evidence="1">PRJEB14757</strain>
    </source>
</reference>
<dbReference type="InterPro" id="IPR025427">
    <property type="entry name" value="DUF4160"/>
</dbReference>
<evidence type="ECO:0000313" key="1">
    <source>
        <dbReference type="EMBL" id="SLM31432.1"/>
    </source>
</evidence>
<proteinExistence type="predicted"/>